<evidence type="ECO:0000313" key="2">
    <source>
        <dbReference type="Proteomes" id="UP000828212"/>
    </source>
</evidence>
<keyword evidence="2" id="KW-1185">Reference proteome</keyword>
<evidence type="ECO:0000313" key="1">
    <source>
        <dbReference type="EMBL" id="UAT28895.1"/>
    </source>
</evidence>
<protein>
    <submittedName>
        <fullName evidence="1">Uncharacterized protein</fullName>
    </submittedName>
</protein>
<proteinExistence type="predicted"/>
<gene>
    <name evidence="1" type="ORF">R7L_gp56</name>
</gene>
<dbReference type="EMBL" id="MZ773648">
    <property type="protein sequence ID" value="UAT28895.1"/>
    <property type="molecule type" value="Genomic_DNA"/>
</dbReference>
<reference evidence="1" key="1">
    <citation type="submission" date="2021-08" db="EMBL/GenBank/DDBJ databases">
        <authorList>
            <person name="Lu L."/>
            <person name="Huang X."/>
            <person name="Zhang R."/>
            <person name="Jiao N."/>
        </authorList>
    </citation>
    <scope>NUCLEOTIDE SEQUENCE</scope>
</reference>
<organism evidence="1 2">
    <name type="scientific">Dinoroseobacter phage vB_DshP-R7L</name>
    <dbReference type="NCBI Taxonomy" id="2873349"/>
    <lineage>
        <taxon>Viruses</taxon>
        <taxon>Duplodnaviria</taxon>
        <taxon>Heunggongvirae</taxon>
        <taxon>Uroviricota</taxon>
        <taxon>Caudoviricetes</taxon>
        <taxon>Schitoviridae</taxon>
        <taxon>Rhodovirinae</taxon>
        <taxon>Gonggongvirus</taxon>
        <taxon>Gonggongvirus R7l</taxon>
    </lineage>
</organism>
<accession>A0AAE8XBH7</accession>
<dbReference type="Proteomes" id="UP000828212">
    <property type="component" value="Segment"/>
</dbReference>
<name>A0AAE8XBH7_9CAUD</name>
<sequence length="121" mass="14565">MLNISYANVMNGLNHNLHMNCICKNMREVDYLFHNAKELWYVKGFSLVKRVNRSIEYGPVHNQLTIRFSSYEQIMPDRWRGFQGVFLIHPNLRQPGHLFKINKLIQELDAHNERYMEQWQS</sequence>